<dbReference type="InterPro" id="IPR036974">
    <property type="entry name" value="PUA_sf"/>
</dbReference>
<dbReference type="PRINTS" id="PR00474">
    <property type="entry name" value="GLU5KINASE"/>
</dbReference>
<dbReference type="SMART" id="SM00359">
    <property type="entry name" value="PUA"/>
    <property type="match status" value="1"/>
</dbReference>
<dbReference type="PIRSF" id="PIRSF000729">
    <property type="entry name" value="GK"/>
    <property type="match status" value="1"/>
</dbReference>
<dbReference type="CDD" id="cd21157">
    <property type="entry name" value="PUA_G5K"/>
    <property type="match status" value="1"/>
</dbReference>
<evidence type="ECO:0000256" key="3">
    <source>
        <dbReference type="ARBA" id="ARBA00022650"/>
    </source>
</evidence>
<dbReference type="InterPro" id="IPR005715">
    <property type="entry name" value="Glu_5kinase/COase_Synthase"/>
</dbReference>
<gene>
    <name evidence="9" type="ORF">CANCADRAFT_21823</name>
</gene>
<keyword evidence="6" id="KW-0418">Kinase</keyword>
<dbReference type="GO" id="GO:1901607">
    <property type="term" value="P:alpha-amino acid biosynthetic process"/>
    <property type="evidence" value="ECO:0007669"/>
    <property type="project" value="UniProtKB-ARBA"/>
</dbReference>
<keyword evidence="10" id="KW-1185">Reference proteome</keyword>
<evidence type="ECO:0000259" key="8">
    <source>
        <dbReference type="SMART" id="SM00359"/>
    </source>
</evidence>
<dbReference type="NCBIfam" id="TIGR01027">
    <property type="entry name" value="proB"/>
    <property type="match status" value="1"/>
</dbReference>
<proteinExistence type="inferred from homology"/>
<dbReference type="InterPro" id="IPR019797">
    <property type="entry name" value="Glutamate_5-kinase_CS"/>
</dbReference>
<dbReference type="OrthoDB" id="409889at2759"/>
<dbReference type="HAMAP" id="MF_00456">
    <property type="entry name" value="ProB"/>
    <property type="match status" value="1"/>
</dbReference>
<dbReference type="InterPro" id="IPR001057">
    <property type="entry name" value="Glu/AcGlu_kinase"/>
</dbReference>
<evidence type="ECO:0000256" key="6">
    <source>
        <dbReference type="ARBA" id="ARBA00022777"/>
    </source>
</evidence>
<evidence type="ECO:0000256" key="4">
    <source>
        <dbReference type="ARBA" id="ARBA00022679"/>
    </source>
</evidence>
<protein>
    <recommendedName>
        <fullName evidence="8">PUA domain-containing protein</fullName>
    </recommendedName>
</protein>
<evidence type="ECO:0000256" key="5">
    <source>
        <dbReference type="ARBA" id="ARBA00022741"/>
    </source>
</evidence>
<keyword evidence="4" id="KW-0808">Transferase</keyword>
<dbReference type="PROSITE" id="PS50890">
    <property type="entry name" value="PUA"/>
    <property type="match status" value="1"/>
</dbReference>
<dbReference type="InterPro" id="IPR001048">
    <property type="entry name" value="Asp/Glu/Uridylate_kinase"/>
</dbReference>
<dbReference type="PROSITE" id="PS00902">
    <property type="entry name" value="GLUTAMATE_5_KINASE"/>
    <property type="match status" value="1"/>
</dbReference>
<accession>A0A1E4TK56</accession>
<dbReference type="SUPFAM" id="SSF53633">
    <property type="entry name" value="Carbamate kinase-like"/>
    <property type="match status" value="1"/>
</dbReference>
<feature type="domain" description="PUA" evidence="8">
    <location>
        <begin position="310"/>
        <end position="406"/>
    </location>
</feature>
<dbReference type="PANTHER" id="PTHR43654:SF3">
    <property type="entry name" value="GLUTAMATE 5-KINASE"/>
    <property type="match status" value="1"/>
</dbReference>
<dbReference type="GO" id="GO:0005524">
    <property type="term" value="F:ATP binding"/>
    <property type="evidence" value="ECO:0007669"/>
    <property type="project" value="UniProtKB-KW"/>
</dbReference>
<name>A0A1E4TK56_9ASCO</name>
<dbReference type="GO" id="GO:0005829">
    <property type="term" value="C:cytosol"/>
    <property type="evidence" value="ECO:0007669"/>
    <property type="project" value="TreeGrafter"/>
</dbReference>
<dbReference type="InterPro" id="IPR015947">
    <property type="entry name" value="PUA-like_sf"/>
</dbReference>
<dbReference type="Pfam" id="PF00696">
    <property type="entry name" value="AA_kinase"/>
    <property type="match status" value="1"/>
</dbReference>
<evidence type="ECO:0000256" key="2">
    <source>
        <dbReference type="ARBA" id="ARBA00022605"/>
    </source>
</evidence>
<keyword evidence="7" id="KW-0067">ATP-binding</keyword>
<dbReference type="Gene3D" id="3.40.1160.10">
    <property type="entry name" value="Acetylglutamate kinase-like"/>
    <property type="match status" value="2"/>
</dbReference>
<sequence>MLGKKLTIVIKLGSSSICDEESHELRLTNMCLIVQTAVELRSKGHKVVFVSSGAVAVGMRRMGLHKKPKTMPARQALASIGQSRLMAYWDNFFRLLDQPIGQVLVSRTDISDRHQYLNASNTLNELLSMGVIPIVNENDTLSVKEIKFGDNDTLSAITAGMVNADYLFLLTDVDCLYTANPRLDPDAKPVMVVEDLSKLKVNVDSPGSSFGTGGMVTKLIAAEIACSAGVTTVITRSSVPGNIHSILNYIERSKIQQEIIPNVIPAFNPLEAQPFVDDDADVPLHTRFVPSRHPIRDRQFWLLHGRKPHGSILVDQGAAQAITRKKRAGLLPVGVVGLEGSFHEDELISIKSVKRSADGTVDPTFAPVEIGRAITNYSSSELQRIMGAHTQEIVEILGYCDNEYVADRLNMAFFV</sequence>
<dbReference type="EMBL" id="KV453841">
    <property type="protein sequence ID" value="ODV92109.1"/>
    <property type="molecule type" value="Genomic_DNA"/>
</dbReference>
<evidence type="ECO:0000256" key="7">
    <source>
        <dbReference type="ARBA" id="ARBA00022840"/>
    </source>
</evidence>
<organism evidence="9 10">
    <name type="scientific">Tortispora caseinolytica NRRL Y-17796</name>
    <dbReference type="NCBI Taxonomy" id="767744"/>
    <lineage>
        <taxon>Eukaryota</taxon>
        <taxon>Fungi</taxon>
        <taxon>Dikarya</taxon>
        <taxon>Ascomycota</taxon>
        <taxon>Saccharomycotina</taxon>
        <taxon>Trigonopsidomycetes</taxon>
        <taxon>Trigonopsidales</taxon>
        <taxon>Trigonopsidaceae</taxon>
        <taxon>Tortispora</taxon>
    </lineage>
</organism>
<keyword evidence="1" id="KW-0963">Cytoplasm</keyword>
<dbReference type="InterPro" id="IPR036393">
    <property type="entry name" value="AceGlu_kinase-like_sf"/>
</dbReference>
<evidence type="ECO:0000313" key="10">
    <source>
        <dbReference type="Proteomes" id="UP000095023"/>
    </source>
</evidence>
<keyword evidence="2" id="KW-0028">Amino-acid biosynthesis</keyword>
<dbReference type="GO" id="GO:0003723">
    <property type="term" value="F:RNA binding"/>
    <property type="evidence" value="ECO:0007669"/>
    <property type="project" value="InterPro"/>
</dbReference>
<dbReference type="Proteomes" id="UP000095023">
    <property type="component" value="Unassembled WGS sequence"/>
</dbReference>
<dbReference type="Pfam" id="PF01472">
    <property type="entry name" value="PUA"/>
    <property type="match status" value="1"/>
</dbReference>
<dbReference type="CDD" id="cd04242">
    <property type="entry name" value="AAK_G5K_ProB"/>
    <property type="match status" value="1"/>
</dbReference>
<dbReference type="InterPro" id="IPR041739">
    <property type="entry name" value="G5K_ProB"/>
</dbReference>
<evidence type="ECO:0000256" key="1">
    <source>
        <dbReference type="ARBA" id="ARBA00022490"/>
    </source>
</evidence>
<reference evidence="10" key="1">
    <citation type="submission" date="2016-02" db="EMBL/GenBank/DDBJ databases">
        <title>Comparative genomics of biotechnologically important yeasts.</title>
        <authorList>
            <consortium name="DOE Joint Genome Institute"/>
            <person name="Riley R."/>
            <person name="Haridas S."/>
            <person name="Wolfe K.H."/>
            <person name="Lopes M.R."/>
            <person name="Hittinger C.T."/>
            <person name="Goker M."/>
            <person name="Salamov A."/>
            <person name="Wisecaver J."/>
            <person name="Long T.M."/>
            <person name="Aerts A.L."/>
            <person name="Barry K."/>
            <person name="Choi C."/>
            <person name="Clum A."/>
            <person name="Coughlan A.Y."/>
            <person name="Deshpande S."/>
            <person name="Douglass A.P."/>
            <person name="Hanson S.J."/>
            <person name="Klenk H.-P."/>
            <person name="Labutti K."/>
            <person name="Lapidus A."/>
            <person name="Lindquist E."/>
            <person name="Lipzen A."/>
            <person name="Meier-Kolthoff J.P."/>
            <person name="Ohm R.A."/>
            <person name="Otillar R.P."/>
            <person name="Pangilinan J."/>
            <person name="Peng Y."/>
            <person name="Rokas A."/>
            <person name="Rosa C.A."/>
            <person name="Scheuner C."/>
            <person name="Sibirny A.A."/>
            <person name="Slot J.C."/>
            <person name="Stielow J.B."/>
            <person name="Sun H."/>
            <person name="Kurtzman C.P."/>
            <person name="Blackwell M."/>
            <person name="Jeffries T.W."/>
            <person name="Grigoriev I.V."/>
        </authorList>
    </citation>
    <scope>NUCLEOTIDE SEQUENCE [LARGE SCALE GENOMIC DNA]</scope>
    <source>
        <strain evidence="10">NRRL Y-17796</strain>
    </source>
</reference>
<keyword evidence="5" id="KW-0547">Nucleotide-binding</keyword>
<keyword evidence="3" id="KW-0641">Proline biosynthesis</keyword>
<dbReference type="GO" id="GO:0004349">
    <property type="term" value="F:glutamate 5-kinase activity"/>
    <property type="evidence" value="ECO:0007669"/>
    <property type="project" value="InterPro"/>
</dbReference>
<dbReference type="InterPro" id="IPR002478">
    <property type="entry name" value="PUA"/>
</dbReference>
<dbReference type="InterPro" id="IPR011529">
    <property type="entry name" value="Glu_5kinase"/>
</dbReference>
<evidence type="ECO:0000313" key="9">
    <source>
        <dbReference type="EMBL" id="ODV92109.1"/>
    </source>
</evidence>
<dbReference type="PANTHER" id="PTHR43654">
    <property type="entry name" value="GLUTAMATE 5-KINASE"/>
    <property type="match status" value="1"/>
</dbReference>
<dbReference type="FunFam" id="3.40.1160.10:FF:000018">
    <property type="entry name" value="Glutamate 5-kinase"/>
    <property type="match status" value="1"/>
</dbReference>
<dbReference type="SUPFAM" id="SSF88697">
    <property type="entry name" value="PUA domain-like"/>
    <property type="match status" value="1"/>
</dbReference>
<dbReference type="Gene3D" id="2.30.130.10">
    <property type="entry name" value="PUA domain"/>
    <property type="match status" value="1"/>
</dbReference>
<dbReference type="FunFam" id="2.30.130.10:FF:000008">
    <property type="entry name" value="Glutamate 5-kinase"/>
    <property type="match status" value="1"/>
</dbReference>
<dbReference type="AlphaFoldDB" id="A0A1E4TK56"/>